<dbReference type="EC" id="2.7.7.108" evidence="1"/>
<sequence>MPLGYPQKFPPKNIGIEGIVALVGRANASLSRYDGLLESLVNPDVLLSPLVMKEAELSSRIEGTIATANEVYQQQAGEKFAPEKDADIQEILNYRSTLRYAGSGIKETPFSLHLLRQMHANLMQGVRGQDKNPGMFRNTQNWIGPRGCSLEEATYVPPSPLLVNDLLEQFVVYANLDNDLLDPIVQAALIHAQFELIHPFDDGNGRIGRILIPLFLVRKGSIISPSLYLSGYLERNRDTYYGHLESISKNGDWFGWVNFFLNAVISQSENNLALIRKIIALYEEKKRQISDLLHSDQAIYILDMLFDTPVFRANELHKRLGIQRQRAAQYIRILKQAGVIVELRPSSGRKPALLSFEDLWNITDQQ</sequence>
<dbReference type="InterPro" id="IPR025758">
    <property type="entry name" value="Fic/DOC_N"/>
</dbReference>
<name>A0A9E4NP78_9GAMM</name>
<feature type="active site" evidence="3">
    <location>
        <position position="198"/>
    </location>
</feature>
<dbReference type="Pfam" id="PF13784">
    <property type="entry name" value="Fic_N"/>
    <property type="match status" value="1"/>
</dbReference>
<dbReference type="Proteomes" id="UP000886674">
    <property type="component" value="Unassembled WGS sequence"/>
</dbReference>
<evidence type="ECO:0000313" key="6">
    <source>
        <dbReference type="EMBL" id="MCG7980986.1"/>
    </source>
</evidence>
<feature type="binding site" evidence="2">
    <location>
        <position position="198"/>
    </location>
    <ligand>
        <name>ATP</name>
        <dbReference type="ChEBI" id="CHEBI:30616"/>
    </ligand>
</feature>
<comment type="subunit">
    <text evidence="1">Homodimer.</text>
</comment>
<dbReference type="InterPro" id="IPR040198">
    <property type="entry name" value="Fido_containing"/>
</dbReference>
<reference evidence="6" key="1">
    <citation type="journal article" date="2021" name="Proc. Natl. Acad. Sci. U.S.A.">
        <title>Global biogeography of chemosynthetic symbionts reveals both localized and globally distributed symbiont groups. .</title>
        <authorList>
            <person name="Osvatic J.T."/>
            <person name="Wilkins L.G.E."/>
            <person name="Leibrecht L."/>
            <person name="Leray M."/>
            <person name="Zauner S."/>
            <person name="Polzin J."/>
            <person name="Camacho Y."/>
            <person name="Gros O."/>
            <person name="van Gils J.A."/>
            <person name="Eisen J.A."/>
            <person name="Petersen J.M."/>
            <person name="Yuen B."/>
        </authorList>
    </citation>
    <scope>NUCLEOTIDE SEQUENCE</scope>
    <source>
        <strain evidence="6">MAGclacostrist055</strain>
    </source>
</reference>
<dbReference type="Pfam" id="PF02661">
    <property type="entry name" value="Fic"/>
    <property type="match status" value="1"/>
</dbReference>
<evidence type="ECO:0000256" key="1">
    <source>
        <dbReference type="PIRNR" id="PIRNR038925"/>
    </source>
</evidence>
<feature type="binding site" evidence="2">
    <location>
        <begin position="203"/>
        <end position="209"/>
    </location>
    <ligand>
        <name>ATP</name>
        <dbReference type="ChEBI" id="CHEBI:30616"/>
    </ligand>
</feature>
<feature type="domain" description="Fido" evidence="5">
    <location>
        <begin position="110"/>
        <end position="262"/>
    </location>
</feature>
<protein>
    <recommendedName>
        <fullName evidence="1">Protein adenylyltransferase</fullName>
        <ecNumber evidence="1">2.7.7.108</ecNumber>
    </recommendedName>
    <alternativeName>
        <fullName evidence="1">AMPylator</fullName>
    </alternativeName>
</protein>
<organism evidence="6 7">
    <name type="scientific">Candidatus Thiodiazotropha taylori</name>
    <dbReference type="NCBI Taxonomy" id="2792791"/>
    <lineage>
        <taxon>Bacteria</taxon>
        <taxon>Pseudomonadati</taxon>
        <taxon>Pseudomonadota</taxon>
        <taxon>Gammaproteobacteria</taxon>
        <taxon>Chromatiales</taxon>
        <taxon>Sedimenticolaceae</taxon>
        <taxon>Candidatus Thiodiazotropha</taxon>
    </lineage>
</organism>
<dbReference type="Gene3D" id="1.10.3290.10">
    <property type="entry name" value="Fido-like domain"/>
    <property type="match status" value="1"/>
</dbReference>
<dbReference type="InterPro" id="IPR026287">
    <property type="entry name" value="SoFic-like"/>
</dbReference>
<comment type="catalytic activity">
    <reaction evidence="1">
        <text>L-tyrosyl-[protein] + ATP = O-(5'-adenylyl)-L-tyrosyl-[protein] + diphosphate</text>
        <dbReference type="Rhea" id="RHEA:54288"/>
        <dbReference type="Rhea" id="RHEA-COMP:10136"/>
        <dbReference type="Rhea" id="RHEA-COMP:13846"/>
        <dbReference type="ChEBI" id="CHEBI:30616"/>
        <dbReference type="ChEBI" id="CHEBI:33019"/>
        <dbReference type="ChEBI" id="CHEBI:46858"/>
        <dbReference type="ChEBI" id="CHEBI:83624"/>
        <dbReference type="EC" id="2.7.7.108"/>
    </reaction>
</comment>
<comment type="function">
    <text evidence="1">Adenylyltransferase that mediates the addition of adenosine 5'-monophosphate (AMP) to specific residues of target proteins.</text>
</comment>
<dbReference type="InterPro" id="IPR003812">
    <property type="entry name" value="Fido"/>
</dbReference>
<dbReference type="GO" id="GO:0000287">
    <property type="term" value="F:magnesium ion binding"/>
    <property type="evidence" value="ECO:0007669"/>
    <property type="project" value="UniProtKB-UniRule"/>
</dbReference>
<dbReference type="PIRSF" id="PIRSF038925">
    <property type="entry name" value="AMP-prot_trans"/>
    <property type="match status" value="1"/>
</dbReference>
<comment type="caution">
    <text evidence="6">The sequence shown here is derived from an EMBL/GenBank/DDBJ whole genome shotgun (WGS) entry which is preliminary data.</text>
</comment>
<feature type="binding site" evidence="2">
    <location>
        <position position="62"/>
    </location>
    <ligand>
        <name>ATP</name>
        <dbReference type="ChEBI" id="CHEBI:30616"/>
    </ligand>
</feature>
<feature type="binding site" evidence="2">
    <location>
        <position position="240"/>
    </location>
    <ligand>
        <name>ATP</name>
        <dbReference type="ChEBI" id="CHEBI:30616"/>
    </ligand>
</feature>
<comment type="catalytic activity">
    <reaction evidence="1">
        <text>L-threonyl-[protein] + ATP = 3-O-(5'-adenylyl)-L-threonyl-[protein] + diphosphate</text>
        <dbReference type="Rhea" id="RHEA:54292"/>
        <dbReference type="Rhea" id="RHEA-COMP:11060"/>
        <dbReference type="Rhea" id="RHEA-COMP:13847"/>
        <dbReference type="ChEBI" id="CHEBI:30013"/>
        <dbReference type="ChEBI" id="CHEBI:30616"/>
        <dbReference type="ChEBI" id="CHEBI:33019"/>
        <dbReference type="ChEBI" id="CHEBI:138113"/>
        <dbReference type="EC" id="2.7.7.108"/>
    </reaction>
</comment>
<evidence type="ECO:0000256" key="2">
    <source>
        <dbReference type="PIRSR" id="PIRSR038925-1"/>
    </source>
</evidence>
<dbReference type="Gene3D" id="1.10.10.10">
    <property type="entry name" value="Winged helix-like DNA-binding domain superfamily/Winged helix DNA-binding domain"/>
    <property type="match status" value="1"/>
</dbReference>
<dbReference type="GO" id="GO:0005524">
    <property type="term" value="F:ATP binding"/>
    <property type="evidence" value="ECO:0007669"/>
    <property type="project" value="UniProtKB-UniRule"/>
</dbReference>
<evidence type="ECO:0000313" key="7">
    <source>
        <dbReference type="Proteomes" id="UP000886674"/>
    </source>
</evidence>
<dbReference type="SUPFAM" id="SSF140931">
    <property type="entry name" value="Fic-like"/>
    <property type="match status" value="1"/>
</dbReference>
<dbReference type="PANTHER" id="PTHR13504">
    <property type="entry name" value="FIDO DOMAIN-CONTAINING PROTEIN DDB_G0283145"/>
    <property type="match status" value="1"/>
</dbReference>
<evidence type="ECO:0000256" key="3">
    <source>
        <dbReference type="PIRSR" id="PIRSR640198-1"/>
    </source>
</evidence>
<keyword evidence="1 2" id="KW-0547">Nucleotide-binding</keyword>
<dbReference type="InterPro" id="IPR036388">
    <property type="entry name" value="WH-like_DNA-bd_sf"/>
</dbReference>
<dbReference type="EMBL" id="JAEPCR010000182">
    <property type="protein sequence ID" value="MCG7980986.1"/>
    <property type="molecule type" value="Genomic_DNA"/>
</dbReference>
<dbReference type="SUPFAM" id="SSF46785">
    <property type="entry name" value="Winged helix' DNA-binding domain"/>
    <property type="match status" value="1"/>
</dbReference>
<dbReference type="AlphaFoldDB" id="A0A9E4NP78"/>
<feature type="binding site" evidence="4">
    <location>
        <begin position="240"/>
        <end position="241"/>
    </location>
    <ligand>
        <name>ATP</name>
        <dbReference type="ChEBI" id="CHEBI:30616"/>
    </ligand>
</feature>
<evidence type="ECO:0000259" key="5">
    <source>
        <dbReference type="PROSITE" id="PS51459"/>
    </source>
</evidence>
<dbReference type="InterPro" id="IPR036390">
    <property type="entry name" value="WH_DNA-bd_sf"/>
</dbReference>
<dbReference type="PANTHER" id="PTHR13504:SF38">
    <property type="entry name" value="FIDO DOMAIN-CONTAINING PROTEIN"/>
    <property type="match status" value="1"/>
</dbReference>
<feature type="binding site" evidence="4">
    <location>
        <begin position="202"/>
        <end position="209"/>
    </location>
    <ligand>
        <name>ATP</name>
        <dbReference type="ChEBI" id="CHEBI:30616"/>
    </ligand>
</feature>
<keyword evidence="1 2" id="KW-0067">ATP-binding</keyword>
<dbReference type="GO" id="GO:0070733">
    <property type="term" value="F:AMPylase activity"/>
    <property type="evidence" value="ECO:0007669"/>
    <property type="project" value="UniProtKB-UniRule"/>
</dbReference>
<gene>
    <name evidence="6" type="ORF">JAY77_22925</name>
</gene>
<proteinExistence type="predicted"/>
<dbReference type="GO" id="GO:0042803">
    <property type="term" value="F:protein homodimerization activity"/>
    <property type="evidence" value="ECO:0007669"/>
    <property type="project" value="UniProtKB-UniRule"/>
</dbReference>
<dbReference type="InterPro" id="IPR036597">
    <property type="entry name" value="Fido-like_dom_sf"/>
</dbReference>
<accession>A0A9E4NP78</accession>
<evidence type="ECO:0000256" key="4">
    <source>
        <dbReference type="PIRSR" id="PIRSR640198-2"/>
    </source>
</evidence>
<keyword evidence="1" id="KW-0808">Transferase</keyword>
<dbReference type="PROSITE" id="PS51459">
    <property type="entry name" value="FIDO"/>
    <property type="match status" value="1"/>
</dbReference>
<keyword evidence="1" id="KW-0548">Nucleotidyltransferase</keyword>